<protein>
    <recommendedName>
        <fullName evidence="6">Cilia- and flagella-associated protein 91</fullName>
    </recommendedName>
</protein>
<dbReference type="GeneID" id="100120511"/>
<dbReference type="AlphaFoldDB" id="A0A7M7HDR6"/>
<sequence>MTRSIACVQIRNFHLGYRESPNSSANFKSRKSSYAPDNKISSNRISSHLESSVLGSAVKHLHSQYYGHLQIEHFKNKSTQTDYRESECQTLPWEPQYRVPEGQDPEVLTLAHFTWGNGLPAGVHEIDIINRMRKKRAWEEVLPPMDTSANIKARSALITALEADEWAFREAEIQFIMDLRMNLEEQLMQSKEDEKKKRAERRFKQLDERLGKRKQRELECIRNKFSRELRKLANKHKTVRSKHEKRNIVKFHATRELEFNNLKPRCECSQILQNNFGDEEIALNDSANVEALPNWLLSTRKPRYSAAKSQMRICSRRHKRNEMKLLELCQNVESIKANIELTENCSLFKRKEKIPSLPPTPRRSPDSDGLLKDDVEQSCNLLQRIVEGRAAQCEILEGRNRYRELIEELQVARALEEHSNDLNETSRIKLLEQDEERKILQEQRVTEIMEALEGKTISVVLSFLTDELTRLQSEKKAHALLLLAERERVKREIAEASREQLELNQRQELDEIFRHILKVNQESVETYLEDIVREGIEWLSESEAKKYVVDLADKTDAMTKRLAANSDKIEAEGLVADMVCNLVLPEVDRELSRKRLHERQTSHLYAAHESIYHEILNIPDEDLLSEQTLQSDRSNSIEEKLTSYESAEDGENSEIKIACEINCESRNVERPYGSIIELILNYATVTNGEIFHAIILNSMTNDFPILIEEFKSDICMILEQIFSSTGKNYY</sequence>
<evidence type="ECO:0000256" key="7">
    <source>
        <dbReference type="SAM" id="Coils"/>
    </source>
</evidence>
<feature type="coiled-coil region" evidence="7">
    <location>
        <begin position="479"/>
        <end position="511"/>
    </location>
</feature>
<organism evidence="10 11">
    <name type="scientific">Nasonia vitripennis</name>
    <name type="common">Parasitic wasp</name>
    <dbReference type="NCBI Taxonomy" id="7425"/>
    <lineage>
        <taxon>Eukaryota</taxon>
        <taxon>Metazoa</taxon>
        <taxon>Ecdysozoa</taxon>
        <taxon>Arthropoda</taxon>
        <taxon>Hexapoda</taxon>
        <taxon>Insecta</taxon>
        <taxon>Pterygota</taxon>
        <taxon>Neoptera</taxon>
        <taxon>Endopterygota</taxon>
        <taxon>Hymenoptera</taxon>
        <taxon>Apocrita</taxon>
        <taxon>Proctotrupomorpha</taxon>
        <taxon>Chalcidoidea</taxon>
        <taxon>Pteromalidae</taxon>
        <taxon>Pteromalinae</taxon>
        <taxon>Nasonia</taxon>
    </lineage>
</organism>
<name>A0A7M7HDR6_NASVI</name>
<keyword evidence="2" id="KW-0963">Cytoplasm</keyword>
<dbReference type="Pfam" id="PF14738">
    <property type="entry name" value="CFAP91"/>
    <property type="match status" value="1"/>
</dbReference>
<dbReference type="InterPro" id="IPR032840">
    <property type="entry name" value="CFAP91_dom"/>
</dbReference>
<proteinExistence type="inferred from homology"/>
<evidence type="ECO:0000259" key="9">
    <source>
        <dbReference type="Pfam" id="PF14738"/>
    </source>
</evidence>
<evidence type="ECO:0000256" key="5">
    <source>
        <dbReference type="ARBA" id="ARBA00029468"/>
    </source>
</evidence>
<keyword evidence="3" id="KW-0206">Cytoskeleton</keyword>
<dbReference type="KEGG" id="nvi:100120511"/>
<dbReference type="GO" id="GO:0005930">
    <property type="term" value="C:axoneme"/>
    <property type="evidence" value="ECO:0007669"/>
    <property type="project" value="UniProtKB-SubCell"/>
</dbReference>
<dbReference type="PANTHER" id="PTHR22455">
    <property type="entry name" value="CILIA- AND FLAGELLA-ASSOCIATED PROTEIN 91"/>
    <property type="match status" value="1"/>
</dbReference>
<comment type="subcellular location">
    <subcellularLocation>
        <location evidence="1">Cytoplasm</location>
        <location evidence="1">Cytoskeleton</location>
        <location evidence="1">Cilium axoneme</location>
    </subcellularLocation>
</comment>
<dbReference type="OrthoDB" id="567787at2759"/>
<dbReference type="SMR" id="A0A7M7HDR6"/>
<evidence type="ECO:0000256" key="6">
    <source>
        <dbReference type="ARBA" id="ARBA00029555"/>
    </source>
</evidence>
<feature type="region of interest" description="Disordered" evidence="8">
    <location>
        <begin position="21"/>
        <end position="41"/>
    </location>
</feature>
<feature type="coiled-coil region" evidence="7">
    <location>
        <begin position="180"/>
        <end position="216"/>
    </location>
</feature>
<dbReference type="InParanoid" id="A0A7M7HDR6"/>
<evidence type="ECO:0000256" key="1">
    <source>
        <dbReference type="ARBA" id="ARBA00004430"/>
    </source>
</evidence>
<reference evidence="10" key="1">
    <citation type="submission" date="2021-01" db="UniProtKB">
        <authorList>
            <consortium name="EnsemblMetazoa"/>
        </authorList>
    </citation>
    <scope>IDENTIFICATION</scope>
</reference>
<keyword evidence="7" id="KW-0175">Coiled coil</keyword>
<evidence type="ECO:0000313" key="11">
    <source>
        <dbReference type="Proteomes" id="UP000002358"/>
    </source>
</evidence>
<dbReference type="InterPro" id="IPR026720">
    <property type="entry name" value="CFAP91"/>
</dbReference>
<keyword evidence="4" id="KW-0966">Cell projection</keyword>
<keyword evidence="11" id="KW-1185">Reference proteome</keyword>
<evidence type="ECO:0000256" key="3">
    <source>
        <dbReference type="ARBA" id="ARBA00023212"/>
    </source>
</evidence>
<comment type="similarity">
    <text evidence="5">Belongs to the CFAP91 family.</text>
</comment>
<dbReference type="PANTHER" id="PTHR22455:SF10">
    <property type="entry name" value="CILIA- AND FLAGELLA-ASSOCIATED PROTEIN 91"/>
    <property type="match status" value="1"/>
</dbReference>
<accession>A0A7M7HDR6</accession>
<evidence type="ECO:0000256" key="2">
    <source>
        <dbReference type="ARBA" id="ARBA00022490"/>
    </source>
</evidence>
<feature type="domain" description="CFAP91" evidence="9">
    <location>
        <begin position="79"/>
        <end position="231"/>
    </location>
</feature>
<dbReference type="EnsemblMetazoa" id="XM_008212176">
    <property type="protein sequence ID" value="XP_008210398"/>
    <property type="gene ID" value="LOC100120511"/>
</dbReference>
<evidence type="ECO:0000313" key="10">
    <source>
        <dbReference type="EnsemblMetazoa" id="XP_008210398"/>
    </source>
</evidence>
<dbReference type="Proteomes" id="UP000002358">
    <property type="component" value="Chromosome 3"/>
</dbReference>
<evidence type="ECO:0000256" key="4">
    <source>
        <dbReference type="ARBA" id="ARBA00023273"/>
    </source>
</evidence>
<dbReference type="FunCoup" id="A0A7M7HDR6">
    <property type="interactions" value="78"/>
</dbReference>
<evidence type="ECO:0000256" key="8">
    <source>
        <dbReference type="SAM" id="MobiDB-lite"/>
    </source>
</evidence>
<dbReference type="RefSeq" id="XP_008210398.1">
    <property type="nucleotide sequence ID" value="XM_008212176.4"/>
</dbReference>